<dbReference type="PANTHER" id="PTHR12072:SF5">
    <property type="entry name" value="CWF19-LIKE PROTEIN 2"/>
    <property type="match status" value="1"/>
</dbReference>
<feature type="compositionally biased region" description="Basic and acidic residues" evidence="2">
    <location>
        <begin position="8"/>
        <end position="21"/>
    </location>
</feature>
<proteinExistence type="inferred from homology"/>
<protein>
    <recommendedName>
        <fullName evidence="7">Cwf19-like C-terminal domain-containing protein</fullName>
    </recommendedName>
</protein>
<dbReference type="EMBL" id="KZ772752">
    <property type="protein sequence ID" value="PTQ34395.1"/>
    <property type="molecule type" value="Genomic_DNA"/>
</dbReference>
<dbReference type="OrthoDB" id="2113965at2759"/>
<dbReference type="InterPro" id="IPR006768">
    <property type="entry name" value="Cwf19-like_C_dom-1"/>
</dbReference>
<evidence type="ECO:0000313" key="6">
    <source>
        <dbReference type="Proteomes" id="UP000244005"/>
    </source>
</evidence>
<dbReference type="AlphaFoldDB" id="A0A2R6WKM5"/>
<dbReference type="InterPro" id="IPR040194">
    <property type="entry name" value="Cwf19-like"/>
</dbReference>
<dbReference type="Gramene" id="Mp4g02790.1">
    <property type="protein sequence ID" value="Mp4g02790.1.cds"/>
    <property type="gene ID" value="Mp4g02790"/>
</dbReference>
<feature type="compositionally biased region" description="Polar residues" evidence="2">
    <location>
        <begin position="409"/>
        <end position="421"/>
    </location>
</feature>
<evidence type="ECO:0008006" key="7">
    <source>
        <dbReference type="Google" id="ProtNLM"/>
    </source>
</evidence>
<organism evidence="5 6">
    <name type="scientific">Marchantia polymorpha</name>
    <name type="common">Common liverwort</name>
    <name type="synonym">Marchantia aquatica</name>
    <dbReference type="NCBI Taxonomy" id="3197"/>
    <lineage>
        <taxon>Eukaryota</taxon>
        <taxon>Viridiplantae</taxon>
        <taxon>Streptophyta</taxon>
        <taxon>Embryophyta</taxon>
        <taxon>Marchantiophyta</taxon>
        <taxon>Marchantiopsida</taxon>
        <taxon>Marchantiidae</taxon>
        <taxon>Marchantiales</taxon>
        <taxon>Marchantiaceae</taxon>
        <taxon>Marchantia</taxon>
    </lineage>
</organism>
<feature type="compositionally biased region" description="Basic and acidic residues" evidence="2">
    <location>
        <begin position="207"/>
        <end position="249"/>
    </location>
</feature>
<evidence type="ECO:0000256" key="1">
    <source>
        <dbReference type="ARBA" id="ARBA00006795"/>
    </source>
</evidence>
<dbReference type="Gene3D" id="3.30.428.10">
    <property type="entry name" value="HIT-like"/>
    <property type="match status" value="1"/>
</dbReference>
<reference evidence="6" key="1">
    <citation type="journal article" date="2017" name="Cell">
        <title>Insights into land plant evolution garnered from the Marchantia polymorpha genome.</title>
        <authorList>
            <person name="Bowman J.L."/>
            <person name="Kohchi T."/>
            <person name="Yamato K.T."/>
            <person name="Jenkins J."/>
            <person name="Shu S."/>
            <person name="Ishizaki K."/>
            <person name="Yamaoka S."/>
            <person name="Nishihama R."/>
            <person name="Nakamura Y."/>
            <person name="Berger F."/>
            <person name="Adam C."/>
            <person name="Aki S.S."/>
            <person name="Althoff F."/>
            <person name="Araki T."/>
            <person name="Arteaga-Vazquez M.A."/>
            <person name="Balasubrmanian S."/>
            <person name="Barry K."/>
            <person name="Bauer D."/>
            <person name="Boehm C.R."/>
            <person name="Briginshaw L."/>
            <person name="Caballero-Perez J."/>
            <person name="Catarino B."/>
            <person name="Chen F."/>
            <person name="Chiyoda S."/>
            <person name="Chovatia M."/>
            <person name="Davies K.M."/>
            <person name="Delmans M."/>
            <person name="Demura T."/>
            <person name="Dierschke T."/>
            <person name="Dolan L."/>
            <person name="Dorantes-Acosta A.E."/>
            <person name="Eklund D.M."/>
            <person name="Florent S.N."/>
            <person name="Flores-Sandoval E."/>
            <person name="Fujiyama A."/>
            <person name="Fukuzawa H."/>
            <person name="Galik B."/>
            <person name="Grimanelli D."/>
            <person name="Grimwood J."/>
            <person name="Grossniklaus U."/>
            <person name="Hamada T."/>
            <person name="Haseloff J."/>
            <person name="Hetherington A.J."/>
            <person name="Higo A."/>
            <person name="Hirakawa Y."/>
            <person name="Hundley H.N."/>
            <person name="Ikeda Y."/>
            <person name="Inoue K."/>
            <person name="Inoue S.I."/>
            <person name="Ishida S."/>
            <person name="Jia Q."/>
            <person name="Kakita M."/>
            <person name="Kanazawa T."/>
            <person name="Kawai Y."/>
            <person name="Kawashima T."/>
            <person name="Kennedy M."/>
            <person name="Kinose K."/>
            <person name="Kinoshita T."/>
            <person name="Kohara Y."/>
            <person name="Koide E."/>
            <person name="Komatsu K."/>
            <person name="Kopischke S."/>
            <person name="Kubo M."/>
            <person name="Kyozuka J."/>
            <person name="Lagercrantz U."/>
            <person name="Lin S.S."/>
            <person name="Lindquist E."/>
            <person name="Lipzen A.M."/>
            <person name="Lu C.W."/>
            <person name="De Luna E."/>
            <person name="Martienssen R.A."/>
            <person name="Minamino N."/>
            <person name="Mizutani M."/>
            <person name="Mizutani M."/>
            <person name="Mochizuki N."/>
            <person name="Monte I."/>
            <person name="Mosher R."/>
            <person name="Nagasaki H."/>
            <person name="Nakagami H."/>
            <person name="Naramoto S."/>
            <person name="Nishitani K."/>
            <person name="Ohtani M."/>
            <person name="Okamoto T."/>
            <person name="Okumura M."/>
            <person name="Phillips J."/>
            <person name="Pollak B."/>
            <person name="Reinders A."/>
            <person name="Rovekamp M."/>
            <person name="Sano R."/>
            <person name="Sawa S."/>
            <person name="Schmid M.W."/>
            <person name="Shirakawa M."/>
            <person name="Solano R."/>
            <person name="Spunde A."/>
            <person name="Suetsugu N."/>
            <person name="Sugano S."/>
            <person name="Sugiyama A."/>
            <person name="Sun R."/>
            <person name="Suzuki Y."/>
            <person name="Takenaka M."/>
            <person name="Takezawa D."/>
            <person name="Tomogane H."/>
            <person name="Tsuzuki M."/>
            <person name="Ueda T."/>
            <person name="Umeda M."/>
            <person name="Ward J.M."/>
            <person name="Watanabe Y."/>
            <person name="Yazaki K."/>
            <person name="Yokoyama R."/>
            <person name="Yoshitake Y."/>
            <person name="Yotsui I."/>
            <person name="Zachgo S."/>
            <person name="Schmutz J."/>
        </authorList>
    </citation>
    <scope>NUCLEOTIDE SEQUENCE [LARGE SCALE GENOMIC DNA]</scope>
    <source>
        <strain evidence="6">Tak-1</strain>
    </source>
</reference>
<comment type="similarity">
    <text evidence="1">Belongs to the CWF19 family.</text>
</comment>
<evidence type="ECO:0000259" key="4">
    <source>
        <dbReference type="Pfam" id="PF04677"/>
    </source>
</evidence>
<feature type="region of interest" description="Disordered" evidence="2">
    <location>
        <begin position="386"/>
        <end position="421"/>
    </location>
</feature>
<sequence length="784" mass="88201">MLGALKFIPRDELEKESSEKPAKKRKHHKDRGKGKIKSRGKKKRQFEDDTSDSSSDSDDIPDRTNEDSAQGIREDAKSKRREAGMEWMLKAPERLFDKPATATPKAAEDHPTLDSERPQVHPRELNPYVSSGTEESGVQRLPRPPPPPIGDGGASWRLKALKRAQEQAAREGRQLDEVVEERWGSLATLTSSVAVKRSAHANAHLHAIRDRKSRNDDETVDGEEKTFQRPERGFQGENRDRGRDRDQVSRMRVPRVDPSLSWKSKKKYDNQSLRAEDAAIIRAAATTMNKFSNDGSFLKNFKPEEPAVADDHPVAEEDSSVPPRGQGERLVDKTSADIARLSRLGGIVADDADAREDFSVPSRGKDELLAAKTSADIARLSRLGGIVSDDSSSDTETAPQKKLPDPPVKNTTPSSSAGLSANQVAAKAMRLRLMGKVEEAEKLTKDYEADVKEKRVSKPPTQDDTPHFVQSERQGSGRGAGMNLNSVKPRDKIRDRNQSYDAELAGSISRNKLYKGNVDDEYDYGDGCDMEGSRGKKGKPARPSVRPRVDGVNRISTQQERCQFCFENADRPKHLVIAMANSTYLMIPPRTSLVPFHCFIVPMQHEGATRNVDESVWQELRNFKKCLVQMFAKQGKEVLFLETAMELARQRRHCYIECIPVPSDAAKDAPLYFKKAIDEAEDEWSQHNSKKLIDTRQKGLRNSIPKNFPYFHVEFGMKGGYAHVIDDESTFKAQFGIDVVAGILELPEEDTYGHRRPDTYEQQKRKAAEFLKLWDPFDWTKMLD</sequence>
<evidence type="ECO:0000256" key="2">
    <source>
        <dbReference type="SAM" id="MobiDB-lite"/>
    </source>
</evidence>
<feature type="compositionally biased region" description="Basic residues" evidence="2">
    <location>
        <begin position="22"/>
        <end position="44"/>
    </location>
</feature>
<dbReference type="OMA" id="MVEFASH"/>
<feature type="compositionally biased region" description="Basic and acidic residues" evidence="2">
    <location>
        <begin position="106"/>
        <end position="124"/>
    </location>
</feature>
<dbReference type="InterPro" id="IPR006767">
    <property type="entry name" value="Cwf19-like_C_dom-2"/>
</dbReference>
<feature type="region of interest" description="Disordered" evidence="2">
    <location>
        <begin position="1"/>
        <end position="154"/>
    </location>
</feature>
<feature type="domain" description="Cwf19-like C-terminal" evidence="4">
    <location>
        <begin position="553"/>
        <end position="674"/>
    </location>
</feature>
<dbReference type="GO" id="GO:0000398">
    <property type="term" value="P:mRNA splicing, via spliceosome"/>
    <property type="evidence" value="ECO:0000318"/>
    <property type="project" value="GO_Central"/>
</dbReference>
<feature type="compositionally biased region" description="Basic and acidic residues" evidence="2">
    <location>
        <begin position="301"/>
        <end position="315"/>
    </location>
</feature>
<evidence type="ECO:0000259" key="3">
    <source>
        <dbReference type="Pfam" id="PF04676"/>
    </source>
</evidence>
<feature type="compositionally biased region" description="Acidic residues" evidence="2">
    <location>
        <begin position="48"/>
        <end position="59"/>
    </location>
</feature>
<dbReference type="Proteomes" id="UP000244005">
    <property type="component" value="Unassembled WGS sequence"/>
</dbReference>
<feature type="compositionally biased region" description="Basic and acidic residues" evidence="2">
    <location>
        <begin position="60"/>
        <end position="84"/>
    </location>
</feature>
<keyword evidence="6" id="KW-1185">Reference proteome</keyword>
<dbReference type="PANTHER" id="PTHR12072">
    <property type="entry name" value="CWF19, CELL CYCLE CONTROL PROTEIN"/>
    <property type="match status" value="1"/>
</dbReference>
<dbReference type="GO" id="GO:0071014">
    <property type="term" value="C:post-mRNA release spliceosomal complex"/>
    <property type="evidence" value="ECO:0000318"/>
    <property type="project" value="GO_Central"/>
</dbReference>
<name>A0A2R6WKM5_MARPO</name>
<gene>
    <name evidence="5" type="ORF">MARPO_0080s0020</name>
</gene>
<feature type="region of interest" description="Disordered" evidence="2">
    <location>
        <begin position="301"/>
        <end position="334"/>
    </location>
</feature>
<dbReference type="SUPFAM" id="SSF54197">
    <property type="entry name" value="HIT-like"/>
    <property type="match status" value="1"/>
</dbReference>
<feature type="region of interest" description="Disordered" evidence="2">
    <location>
        <begin position="526"/>
        <end position="548"/>
    </location>
</feature>
<dbReference type="InterPro" id="IPR036265">
    <property type="entry name" value="HIT-like_sf"/>
</dbReference>
<feature type="region of interest" description="Disordered" evidence="2">
    <location>
        <begin position="202"/>
        <end position="271"/>
    </location>
</feature>
<dbReference type="Pfam" id="PF04676">
    <property type="entry name" value="CwfJ_C_2"/>
    <property type="match status" value="1"/>
</dbReference>
<accession>A0A2R6WKM5</accession>
<dbReference type="Pfam" id="PF04677">
    <property type="entry name" value="CwfJ_C_1"/>
    <property type="match status" value="1"/>
</dbReference>
<feature type="domain" description="Cwf19-like protein C-terminal" evidence="3">
    <location>
        <begin position="683"/>
        <end position="780"/>
    </location>
</feature>
<feature type="region of interest" description="Disordered" evidence="2">
    <location>
        <begin position="450"/>
        <end position="495"/>
    </location>
</feature>
<evidence type="ECO:0000313" key="5">
    <source>
        <dbReference type="EMBL" id="PTQ34395.1"/>
    </source>
</evidence>